<sequence>MTPPRSGTILAVSGTATAGPPPARPHTVFTMSNAVQKNAHHTTEFRTESFGVPWESRYGYVQAVKRGDTIHLSGQVAHDGTELVAPAPVDDAGLVTDFANTGAQLRQCYANAAELLRRFGASLDDVVEEVIHAVDVDAADAAAGPVRKEAYGRPDPQVASTMIGTPRLAFRELLVEVRFVARV</sequence>
<keyword evidence="3" id="KW-1185">Reference proteome</keyword>
<name>A0ABQ2LKP7_9ACTN</name>
<dbReference type="Proteomes" id="UP000656881">
    <property type="component" value="Unassembled WGS sequence"/>
</dbReference>
<comment type="caution">
    <text evidence="2">The sequence shown here is derived from an EMBL/GenBank/DDBJ whole genome shotgun (WGS) entry which is preliminary data.</text>
</comment>
<dbReference type="PANTHER" id="PTHR43857">
    <property type="entry name" value="BLR7761 PROTEIN"/>
    <property type="match status" value="1"/>
</dbReference>
<evidence type="ECO:0008006" key="4">
    <source>
        <dbReference type="Google" id="ProtNLM"/>
    </source>
</evidence>
<organism evidence="2 3">
    <name type="scientific">Streptomyces lasiicapitis</name>
    <dbReference type="NCBI Taxonomy" id="1923961"/>
    <lineage>
        <taxon>Bacteria</taxon>
        <taxon>Bacillati</taxon>
        <taxon>Actinomycetota</taxon>
        <taxon>Actinomycetes</taxon>
        <taxon>Kitasatosporales</taxon>
        <taxon>Streptomycetaceae</taxon>
        <taxon>Streptomyces</taxon>
    </lineage>
</organism>
<evidence type="ECO:0000313" key="3">
    <source>
        <dbReference type="Proteomes" id="UP000656881"/>
    </source>
</evidence>
<proteinExistence type="predicted"/>
<accession>A0ABQ2LKP7</accession>
<dbReference type="InterPro" id="IPR006175">
    <property type="entry name" value="YjgF/YER057c/UK114"/>
</dbReference>
<dbReference type="Gene3D" id="3.30.1330.40">
    <property type="entry name" value="RutC-like"/>
    <property type="match status" value="1"/>
</dbReference>
<dbReference type="InterPro" id="IPR035959">
    <property type="entry name" value="RutC-like_sf"/>
</dbReference>
<feature type="region of interest" description="Disordered" evidence="1">
    <location>
        <begin position="1"/>
        <end position="22"/>
    </location>
</feature>
<dbReference type="SUPFAM" id="SSF55298">
    <property type="entry name" value="YjgF-like"/>
    <property type="match status" value="1"/>
</dbReference>
<dbReference type="EMBL" id="BMNG01000003">
    <property type="protein sequence ID" value="GGO38640.1"/>
    <property type="molecule type" value="Genomic_DNA"/>
</dbReference>
<dbReference type="Pfam" id="PF01042">
    <property type="entry name" value="Ribonuc_L-PSP"/>
    <property type="match status" value="1"/>
</dbReference>
<dbReference type="PANTHER" id="PTHR43857:SF1">
    <property type="entry name" value="YJGH FAMILY PROTEIN"/>
    <property type="match status" value="1"/>
</dbReference>
<evidence type="ECO:0000256" key="1">
    <source>
        <dbReference type="SAM" id="MobiDB-lite"/>
    </source>
</evidence>
<protein>
    <recommendedName>
        <fullName evidence="4">RidA family protein</fullName>
    </recommendedName>
</protein>
<reference evidence="3" key="1">
    <citation type="journal article" date="2019" name="Int. J. Syst. Evol. Microbiol.">
        <title>The Global Catalogue of Microorganisms (GCM) 10K type strain sequencing project: providing services to taxonomists for standard genome sequencing and annotation.</title>
        <authorList>
            <consortium name="The Broad Institute Genomics Platform"/>
            <consortium name="The Broad Institute Genome Sequencing Center for Infectious Disease"/>
            <person name="Wu L."/>
            <person name="Ma J."/>
        </authorList>
    </citation>
    <scope>NUCLEOTIDE SEQUENCE [LARGE SCALE GENOMIC DNA]</scope>
    <source>
        <strain evidence="3">CGMCC 4.7349</strain>
    </source>
</reference>
<evidence type="ECO:0000313" key="2">
    <source>
        <dbReference type="EMBL" id="GGO38640.1"/>
    </source>
</evidence>
<gene>
    <name evidence="2" type="ORF">GCM10012286_14010</name>
</gene>